<keyword evidence="2" id="KW-1185">Reference proteome</keyword>
<evidence type="ECO:0000313" key="1">
    <source>
        <dbReference type="EMBL" id="KIP10721.1"/>
    </source>
</evidence>
<proteinExistence type="predicted"/>
<accession>A0A0C3S4K7</accession>
<feature type="non-terminal residue" evidence="1">
    <location>
        <position position="87"/>
    </location>
</feature>
<dbReference type="Proteomes" id="UP000053257">
    <property type="component" value="Unassembled WGS sequence"/>
</dbReference>
<dbReference type="EMBL" id="KN840452">
    <property type="protein sequence ID" value="KIP10721.1"/>
    <property type="molecule type" value="Genomic_DNA"/>
</dbReference>
<gene>
    <name evidence="1" type="ORF">PHLGIDRAFT_47858</name>
</gene>
<name>A0A0C3S4K7_PHLG1</name>
<dbReference type="OrthoDB" id="548474at2759"/>
<evidence type="ECO:0000313" key="2">
    <source>
        <dbReference type="Proteomes" id="UP000053257"/>
    </source>
</evidence>
<dbReference type="HOGENOM" id="CLU_140541_1_0_1"/>
<protein>
    <submittedName>
        <fullName evidence="1">Uncharacterized protein</fullName>
    </submittedName>
</protein>
<organism evidence="1 2">
    <name type="scientific">Phlebiopsis gigantea (strain 11061_1 CR5-6)</name>
    <name type="common">White-rot fungus</name>
    <name type="synonym">Peniophora gigantea</name>
    <dbReference type="NCBI Taxonomy" id="745531"/>
    <lineage>
        <taxon>Eukaryota</taxon>
        <taxon>Fungi</taxon>
        <taxon>Dikarya</taxon>
        <taxon>Basidiomycota</taxon>
        <taxon>Agaricomycotina</taxon>
        <taxon>Agaricomycetes</taxon>
        <taxon>Polyporales</taxon>
        <taxon>Phanerochaetaceae</taxon>
        <taxon>Phlebiopsis</taxon>
    </lineage>
</organism>
<dbReference type="STRING" id="745531.A0A0C3S4K7"/>
<reference evidence="1 2" key="1">
    <citation type="journal article" date="2014" name="PLoS Genet.">
        <title>Analysis of the Phlebiopsis gigantea genome, transcriptome and secretome provides insight into its pioneer colonization strategies of wood.</title>
        <authorList>
            <person name="Hori C."/>
            <person name="Ishida T."/>
            <person name="Igarashi K."/>
            <person name="Samejima M."/>
            <person name="Suzuki H."/>
            <person name="Master E."/>
            <person name="Ferreira P."/>
            <person name="Ruiz-Duenas F.J."/>
            <person name="Held B."/>
            <person name="Canessa P."/>
            <person name="Larrondo L.F."/>
            <person name="Schmoll M."/>
            <person name="Druzhinina I.S."/>
            <person name="Kubicek C.P."/>
            <person name="Gaskell J.A."/>
            <person name="Kersten P."/>
            <person name="St John F."/>
            <person name="Glasner J."/>
            <person name="Sabat G."/>
            <person name="Splinter BonDurant S."/>
            <person name="Syed K."/>
            <person name="Yadav J."/>
            <person name="Mgbeahuruike A.C."/>
            <person name="Kovalchuk A."/>
            <person name="Asiegbu F.O."/>
            <person name="Lackner G."/>
            <person name="Hoffmeister D."/>
            <person name="Rencoret J."/>
            <person name="Gutierrez A."/>
            <person name="Sun H."/>
            <person name="Lindquist E."/>
            <person name="Barry K."/>
            <person name="Riley R."/>
            <person name="Grigoriev I.V."/>
            <person name="Henrissat B."/>
            <person name="Kues U."/>
            <person name="Berka R.M."/>
            <person name="Martinez A.T."/>
            <person name="Covert S.F."/>
            <person name="Blanchette R.A."/>
            <person name="Cullen D."/>
        </authorList>
    </citation>
    <scope>NUCLEOTIDE SEQUENCE [LARGE SCALE GENOMIC DNA]</scope>
    <source>
        <strain evidence="1 2">11061_1 CR5-6</strain>
    </source>
</reference>
<dbReference type="AlphaFoldDB" id="A0A0C3S4K7"/>
<sequence length="87" mass="9807">MEYSPRYPQPFTISQAVGLDVGMITEEIARLQNSLAYLRSTQAQLKEVNDESPDPEFTKAMEENDDVIGSQEERISMLKIALTEKGI</sequence>